<proteinExistence type="predicted"/>
<feature type="transmembrane region" description="Helical" evidence="7">
    <location>
        <begin position="230"/>
        <end position="249"/>
    </location>
</feature>
<evidence type="ECO:0000256" key="6">
    <source>
        <dbReference type="ARBA" id="ARBA00023136"/>
    </source>
</evidence>
<evidence type="ECO:0000313" key="9">
    <source>
        <dbReference type="Proteomes" id="UP000235554"/>
    </source>
</evidence>
<dbReference type="SUPFAM" id="SSF103473">
    <property type="entry name" value="MFS general substrate transporter"/>
    <property type="match status" value="1"/>
</dbReference>
<dbReference type="GO" id="GO:0022857">
    <property type="term" value="F:transmembrane transporter activity"/>
    <property type="evidence" value="ECO:0007669"/>
    <property type="project" value="InterPro"/>
</dbReference>
<comment type="caution">
    <text evidence="8">The sequence shown here is derived from an EMBL/GenBank/DDBJ whole genome shotgun (WGS) entry which is preliminary data.</text>
</comment>
<dbReference type="GO" id="GO:0005886">
    <property type="term" value="C:plasma membrane"/>
    <property type="evidence" value="ECO:0007669"/>
    <property type="project" value="UniProtKB-SubCell"/>
</dbReference>
<feature type="transmembrane region" description="Helical" evidence="7">
    <location>
        <begin position="153"/>
        <end position="172"/>
    </location>
</feature>
<keyword evidence="2" id="KW-0813">Transport</keyword>
<dbReference type="PANTHER" id="PTHR23517">
    <property type="entry name" value="RESISTANCE PROTEIN MDTM, PUTATIVE-RELATED-RELATED"/>
    <property type="match status" value="1"/>
</dbReference>
<accession>A0A855IN76</accession>
<protein>
    <recommendedName>
        <fullName evidence="10">MFS transporter</fullName>
    </recommendedName>
</protein>
<feature type="transmembrane region" description="Helical" evidence="7">
    <location>
        <begin position="193"/>
        <end position="218"/>
    </location>
</feature>
<name>A0A855IN76_9VIBR</name>
<comment type="subcellular location">
    <subcellularLocation>
        <location evidence="1">Cell membrane</location>
        <topology evidence="1">Multi-pass membrane protein</topology>
    </subcellularLocation>
</comment>
<keyword evidence="4 7" id="KW-0812">Transmembrane</keyword>
<dbReference type="Pfam" id="PF07690">
    <property type="entry name" value="MFS_1"/>
    <property type="match status" value="2"/>
</dbReference>
<evidence type="ECO:0000256" key="7">
    <source>
        <dbReference type="SAM" id="Phobius"/>
    </source>
</evidence>
<evidence type="ECO:0000256" key="1">
    <source>
        <dbReference type="ARBA" id="ARBA00004651"/>
    </source>
</evidence>
<evidence type="ECO:0000256" key="2">
    <source>
        <dbReference type="ARBA" id="ARBA00022448"/>
    </source>
</evidence>
<feature type="transmembrane region" description="Helical" evidence="7">
    <location>
        <begin position="350"/>
        <end position="369"/>
    </location>
</feature>
<feature type="transmembrane region" description="Helical" evidence="7">
    <location>
        <begin position="87"/>
        <end position="110"/>
    </location>
</feature>
<organism evidence="8 9">
    <name type="scientific">Vibrio lentus</name>
    <dbReference type="NCBI Taxonomy" id="136468"/>
    <lineage>
        <taxon>Bacteria</taxon>
        <taxon>Pseudomonadati</taxon>
        <taxon>Pseudomonadota</taxon>
        <taxon>Gammaproteobacteria</taxon>
        <taxon>Vibrionales</taxon>
        <taxon>Vibrionaceae</taxon>
        <taxon>Vibrio</taxon>
    </lineage>
</organism>
<dbReference type="RefSeq" id="WP_102555022.1">
    <property type="nucleotide sequence ID" value="NZ_MCZJ01000045.1"/>
</dbReference>
<evidence type="ECO:0000313" key="8">
    <source>
        <dbReference type="EMBL" id="PMM55443.1"/>
    </source>
</evidence>
<reference evidence="9" key="1">
    <citation type="submission" date="2016-07" db="EMBL/GenBank/DDBJ databases">
        <title>Nontailed viruses are major unrecognized killers of bacteria in the ocean.</title>
        <authorList>
            <person name="Kauffman K."/>
            <person name="Hussain F."/>
            <person name="Yang J."/>
            <person name="Arevalo P."/>
            <person name="Brown J."/>
            <person name="Cutler M."/>
            <person name="Kelly L."/>
            <person name="Polz M.F."/>
        </authorList>
    </citation>
    <scope>NUCLEOTIDE SEQUENCE [LARGE SCALE GENOMIC DNA]</scope>
    <source>
        <strain evidence="9">10N.261.48.A1</strain>
    </source>
</reference>
<dbReference type="InterPro" id="IPR011701">
    <property type="entry name" value="MFS"/>
</dbReference>
<evidence type="ECO:0000256" key="3">
    <source>
        <dbReference type="ARBA" id="ARBA00022475"/>
    </source>
</evidence>
<gene>
    <name evidence="8" type="ORF">BCT50_10875</name>
</gene>
<evidence type="ECO:0000256" key="5">
    <source>
        <dbReference type="ARBA" id="ARBA00022989"/>
    </source>
</evidence>
<dbReference type="InterPro" id="IPR036259">
    <property type="entry name" value="MFS_trans_sf"/>
</dbReference>
<keyword evidence="6 7" id="KW-0472">Membrane</keyword>
<dbReference type="EMBL" id="MCZJ01000045">
    <property type="protein sequence ID" value="PMM55443.1"/>
    <property type="molecule type" value="Genomic_DNA"/>
</dbReference>
<feature type="transmembrane region" description="Helical" evidence="7">
    <location>
        <begin position="286"/>
        <end position="305"/>
    </location>
</feature>
<dbReference type="AlphaFoldDB" id="A0A855IN76"/>
<feature type="transmembrane region" description="Helical" evidence="7">
    <location>
        <begin position="261"/>
        <end position="280"/>
    </location>
</feature>
<feature type="transmembrane region" description="Helical" evidence="7">
    <location>
        <begin position="39"/>
        <end position="58"/>
    </location>
</feature>
<feature type="transmembrane region" description="Helical" evidence="7">
    <location>
        <begin position="325"/>
        <end position="344"/>
    </location>
</feature>
<keyword evidence="3" id="KW-1003">Cell membrane</keyword>
<evidence type="ECO:0008006" key="10">
    <source>
        <dbReference type="Google" id="ProtNLM"/>
    </source>
</evidence>
<feature type="transmembrane region" description="Helical" evidence="7">
    <location>
        <begin position="7"/>
        <end position="27"/>
    </location>
</feature>
<dbReference type="Proteomes" id="UP000235554">
    <property type="component" value="Unassembled WGS sequence"/>
</dbReference>
<sequence length="383" mass="41725">MRVTGIYLPIAFTSLIQGGAALFAVYLSTRGYSVSETVLPLSLMGVGGLLGSFLGGILSDYIKPRLVGMLLAAMWLFMPLGFNTDNYFFVCGVMLLVGFSLSSLRTIYLAVITSQYAGEEVELRLSHRRLILNLGVAAGSSLIGYVLKYEHTLFSYYFMIVGALTLVSTAFLPNNSPNKESKQAVEGSHQSRYSDYVFLLLALFLTLLSFGLIPNLYALYLKEDVGLSEVVLGNMFAISGVLIAILQVPMTKWLKNISGKVKSLIGMGLIGVGVGGAQLIQTDWHLYLSTAIWTLGEIVLFVPILKELLKVTPLTNGKTIASYQIAFSASEILAPLLGGALILINYQALWNVVLGSTAISIGITAYLCLKEKNNEYYLNQYRA</sequence>
<dbReference type="Gene3D" id="1.20.1250.20">
    <property type="entry name" value="MFS general substrate transporter like domains"/>
    <property type="match status" value="2"/>
</dbReference>
<feature type="transmembrane region" description="Helical" evidence="7">
    <location>
        <begin position="130"/>
        <end position="147"/>
    </location>
</feature>
<evidence type="ECO:0000256" key="4">
    <source>
        <dbReference type="ARBA" id="ARBA00022692"/>
    </source>
</evidence>
<feature type="transmembrane region" description="Helical" evidence="7">
    <location>
        <begin position="65"/>
        <end position="81"/>
    </location>
</feature>
<keyword evidence="5 7" id="KW-1133">Transmembrane helix</keyword>
<dbReference type="InterPro" id="IPR050171">
    <property type="entry name" value="MFS_Transporters"/>
</dbReference>